<gene>
    <name evidence="6" type="ORF">KI810_08870</name>
</gene>
<keyword evidence="7" id="KW-1185">Reference proteome</keyword>
<evidence type="ECO:0000256" key="3">
    <source>
        <dbReference type="PROSITE-ProRule" id="PRU00433"/>
    </source>
</evidence>
<proteinExistence type="predicted"/>
<dbReference type="Proteomes" id="UP000756860">
    <property type="component" value="Unassembled WGS sequence"/>
</dbReference>
<keyword evidence="2 3" id="KW-0408">Iron</keyword>
<keyword evidence="4" id="KW-0732">Signal</keyword>
<evidence type="ECO:0000313" key="7">
    <source>
        <dbReference type="Proteomes" id="UP000756860"/>
    </source>
</evidence>
<feature type="chain" id="PRO_5046858604" evidence="4">
    <location>
        <begin position="28"/>
        <end position="429"/>
    </location>
</feature>
<evidence type="ECO:0000259" key="5">
    <source>
        <dbReference type="PROSITE" id="PS51007"/>
    </source>
</evidence>
<accession>A0ABS5SDB4</accession>
<sequence length="429" mass="44777">MKRVTSYLSLSFAVVALLALFSGVPKASATSTLYANNCAGCHGTTPTTCAGCHAHGVHSSSAKTGINLTGTTNKTSYAPGETVSVTIGGGYRSGWVRAILYDQNMVQKAISTGPTGEGGGASFPITLTAPAPTAPGTYTWNVSWYGNMNDTGSATFGARWTPDANNPDHGEEIVSTNSFTVVTAVPSVKIGVFSNGTWFLDGNGNGAWNGSTTDRQLVFGFPGAIPVMGDWNGSGVSKIGVFDKGTWYLDVNGNGIWDGAPSDKNIIFGGGLAGAVPVTGDWTGTGTTKVGVYVAGKWYLDLNGNGVWDGETVDGLYTFGDRLTGAVPVTGDWTGTGTTKIGVYVDGTWYLDFNDNKVWDGASLDRQYFFGFNGALPVTGDWNADGKTEIGTFNSGVWYLDLNGNGAWNGTPTDTTYNFGTGIPVAGKW</sequence>
<organism evidence="6 7">
    <name type="scientific">Geomobilimonas luticola</name>
    <dbReference type="NCBI Taxonomy" id="1114878"/>
    <lineage>
        <taxon>Bacteria</taxon>
        <taxon>Pseudomonadati</taxon>
        <taxon>Thermodesulfobacteriota</taxon>
        <taxon>Desulfuromonadia</taxon>
        <taxon>Geobacterales</taxon>
        <taxon>Geobacteraceae</taxon>
        <taxon>Geomobilimonas</taxon>
    </lineage>
</organism>
<reference evidence="6 7" key="1">
    <citation type="submission" date="2021-05" db="EMBL/GenBank/DDBJ databases">
        <title>The draft genome of Geobacter luticola JCM 17780.</title>
        <authorList>
            <person name="Xu Z."/>
            <person name="Masuda Y."/>
            <person name="Itoh H."/>
            <person name="Senoo K."/>
        </authorList>
    </citation>
    <scope>NUCLEOTIDE SEQUENCE [LARGE SCALE GENOMIC DNA]</scope>
    <source>
        <strain evidence="6 7">JCM 17780</strain>
    </source>
</reference>
<feature type="signal peptide" evidence="4">
    <location>
        <begin position="1"/>
        <end position="27"/>
    </location>
</feature>
<dbReference type="InterPro" id="IPR036280">
    <property type="entry name" value="Multihaem_cyt_sf"/>
</dbReference>
<evidence type="ECO:0000256" key="1">
    <source>
        <dbReference type="ARBA" id="ARBA00022723"/>
    </source>
</evidence>
<keyword evidence="3" id="KW-0349">Heme</keyword>
<evidence type="ECO:0000256" key="2">
    <source>
        <dbReference type="ARBA" id="ARBA00023004"/>
    </source>
</evidence>
<dbReference type="CDD" id="cd08168">
    <property type="entry name" value="Cytochrom_C3"/>
    <property type="match status" value="1"/>
</dbReference>
<evidence type="ECO:0000256" key="4">
    <source>
        <dbReference type="SAM" id="SignalP"/>
    </source>
</evidence>
<dbReference type="SUPFAM" id="SSF48695">
    <property type="entry name" value="Multiheme cytochromes"/>
    <property type="match status" value="1"/>
</dbReference>
<comment type="caution">
    <text evidence="6">The sequence shown here is derived from an EMBL/GenBank/DDBJ whole genome shotgun (WGS) entry which is preliminary data.</text>
</comment>
<protein>
    <submittedName>
        <fullName evidence="6">Cytochrome c family protein</fullName>
    </submittedName>
</protein>
<feature type="domain" description="Cytochrome c" evidence="5">
    <location>
        <begin position="25"/>
        <end position="143"/>
    </location>
</feature>
<dbReference type="EMBL" id="JAHCVK010000002">
    <property type="protein sequence ID" value="MBT0653165.1"/>
    <property type="molecule type" value="Genomic_DNA"/>
</dbReference>
<evidence type="ECO:0000313" key="6">
    <source>
        <dbReference type="EMBL" id="MBT0653165.1"/>
    </source>
</evidence>
<keyword evidence="1 3" id="KW-0479">Metal-binding</keyword>
<dbReference type="RefSeq" id="WP_214175145.1">
    <property type="nucleotide sequence ID" value="NZ_JAHCVK010000002.1"/>
</dbReference>
<name>A0ABS5SDB4_9BACT</name>
<dbReference type="PROSITE" id="PS51007">
    <property type="entry name" value="CYTC"/>
    <property type="match status" value="1"/>
</dbReference>
<dbReference type="InterPro" id="IPR009056">
    <property type="entry name" value="Cyt_c-like_dom"/>
</dbReference>